<reference evidence="1 2" key="1">
    <citation type="submission" date="2016-03" db="EMBL/GenBank/DDBJ databases">
        <title>Cyphomyrmex costatus WGS genome.</title>
        <authorList>
            <person name="Nygaard S."/>
            <person name="Hu H."/>
            <person name="Boomsma J."/>
            <person name="Zhang G."/>
        </authorList>
    </citation>
    <scope>NUCLEOTIDE SEQUENCE [LARGE SCALE GENOMIC DNA]</scope>
    <source>
        <strain evidence="1">MS0001</strain>
        <tissue evidence="1">Whole body</tissue>
    </source>
</reference>
<gene>
    <name evidence="1" type="ORF">ALC62_11100</name>
</gene>
<dbReference type="EMBL" id="KQ978004">
    <property type="protein sequence ID" value="KYM98195.1"/>
    <property type="molecule type" value="Genomic_DNA"/>
</dbReference>
<evidence type="ECO:0000313" key="1">
    <source>
        <dbReference type="EMBL" id="KYM98195.1"/>
    </source>
</evidence>
<dbReference type="Proteomes" id="UP000078542">
    <property type="component" value="Unassembled WGS sequence"/>
</dbReference>
<keyword evidence="2" id="KW-1185">Reference proteome</keyword>
<organism evidence="1 2">
    <name type="scientific">Cyphomyrmex costatus</name>
    <dbReference type="NCBI Taxonomy" id="456900"/>
    <lineage>
        <taxon>Eukaryota</taxon>
        <taxon>Metazoa</taxon>
        <taxon>Ecdysozoa</taxon>
        <taxon>Arthropoda</taxon>
        <taxon>Hexapoda</taxon>
        <taxon>Insecta</taxon>
        <taxon>Pterygota</taxon>
        <taxon>Neoptera</taxon>
        <taxon>Endopterygota</taxon>
        <taxon>Hymenoptera</taxon>
        <taxon>Apocrita</taxon>
        <taxon>Aculeata</taxon>
        <taxon>Formicoidea</taxon>
        <taxon>Formicidae</taxon>
        <taxon>Myrmicinae</taxon>
        <taxon>Cyphomyrmex</taxon>
    </lineage>
</organism>
<protein>
    <submittedName>
        <fullName evidence="1">Uncharacterized protein</fullName>
    </submittedName>
</protein>
<accession>A0A151ICR0</accession>
<name>A0A151ICR0_9HYME</name>
<dbReference type="AlphaFoldDB" id="A0A151ICR0"/>
<evidence type="ECO:0000313" key="2">
    <source>
        <dbReference type="Proteomes" id="UP000078542"/>
    </source>
</evidence>
<proteinExistence type="predicted"/>
<sequence>MITVLAYPLEGIFCERICVSKGNIILMRRIAPCYSRKFRALSSYTKLYYNYSY</sequence>